<evidence type="ECO:0000313" key="8">
    <source>
        <dbReference type="Proteomes" id="UP000501466"/>
    </source>
</evidence>
<name>A0A6F8PQ70_9GAMM</name>
<dbReference type="InterPro" id="IPR017871">
    <property type="entry name" value="ABC_transporter-like_CS"/>
</dbReference>
<protein>
    <submittedName>
        <fullName evidence="7">ABC transporter ATP-binding protein</fullName>
    </submittedName>
</protein>
<evidence type="ECO:0000256" key="1">
    <source>
        <dbReference type="ARBA" id="ARBA00005417"/>
    </source>
</evidence>
<evidence type="ECO:0000256" key="3">
    <source>
        <dbReference type="ARBA" id="ARBA00022458"/>
    </source>
</evidence>
<comment type="similarity">
    <text evidence="1">Belongs to the ABC transporter superfamily.</text>
</comment>
<dbReference type="KEGG" id="tzo:THMIRHAT_19300"/>
<reference evidence="8" key="1">
    <citation type="submission" date="2019-11" db="EMBL/GenBank/DDBJ databases">
        <title>Isolation and characterization of two novel species in the genus Thiomicrorhabdus.</title>
        <authorList>
            <person name="Mochizuki J."/>
            <person name="Kojima H."/>
            <person name="Fukui M."/>
        </authorList>
    </citation>
    <scope>NUCLEOTIDE SEQUENCE [LARGE SCALE GENOMIC DNA]</scope>
    <source>
        <strain evidence="8">AkT22</strain>
    </source>
</reference>
<proteinExistence type="inferred from homology"/>
<dbReference type="PANTHER" id="PTHR42711:SF5">
    <property type="entry name" value="ABC TRANSPORTER ATP-BINDING PROTEIN NATA"/>
    <property type="match status" value="1"/>
</dbReference>
<dbReference type="GO" id="GO:0016887">
    <property type="term" value="F:ATP hydrolysis activity"/>
    <property type="evidence" value="ECO:0007669"/>
    <property type="project" value="InterPro"/>
</dbReference>
<organism evidence="7 8">
    <name type="scientific">Thiosulfativibrio zosterae</name>
    <dbReference type="NCBI Taxonomy" id="2675053"/>
    <lineage>
        <taxon>Bacteria</taxon>
        <taxon>Pseudomonadati</taxon>
        <taxon>Pseudomonadota</taxon>
        <taxon>Gammaproteobacteria</taxon>
        <taxon>Thiotrichales</taxon>
        <taxon>Piscirickettsiaceae</taxon>
        <taxon>Thiosulfativibrio</taxon>
    </lineage>
</organism>
<dbReference type="Proteomes" id="UP000501466">
    <property type="component" value="Chromosome"/>
</dbReference>
<dbReference type="GO" id="GO:0005524">
    <property type="term" value="F:ATP binding"/>
    <property type="evidence" value="ECO:0007669"/>
    <property type="project" value="UniProtKB-KW"/>
</dbReference>
<keyword evidence="2" id="KW-0813">Transport</keyword>
<dbReference type="InterPro" id="IPR003439">
    <property type="entry name" value="ABC_transporter-like_ATP-bd"/>
</dbReference>
<dbReference type="Gene3D" id="3.40.50.300">
    <property type="entry name" value="P-loop containing nucleotide triphosphate hydrolases"/>
    <property type="match status" value="1"/>
</dbReference>
<dbReference type="EMBL" id="AP021888">
    <property type="protein sequence ID" value="BBP44184.1"/>
    <property type="molecule type" value="Genomic_DNA"/>
</dbReference>
<dbReference type="SUPFAM" id="SSF52540">
    <property type="entry name" value="P-loop containing nucleoside triphosphate hydrolases"/>
    <property type="match status" value="1"/>
</dbReference>
<dbReference type="InterPro" id="IPR003593">
    <property type="entry name" value="AAA+_ATPase"/>
</dbReference>
<feature type="domain" description="ABC transporter" evidence="6">
    <location>
        <begin position="5"/>
        <end position="227"/>
    </location>
</feature>
<dbReference type="InterPro" id="IPR050763">
    <property type="entry name" value="ABC_transporter_ATP-binding"/>
</dbReference>
<keyword evidence="4" id="KW-0547">Nucleotide-binding</keyword>
<dbReference type="InterPro" id="IPR027417">
    <property type="entry name" value="P-loop_NTPase"/>
</dbReference>
<evidence type="ECO:0000259" key="6">
    <source>
        <dbReference type="PROSITE" id="PS50893"/>
    </source>
</evidence>
<accession>A0A6F8PQ70</accession>
<dbReference type="RefSeq" id="WP_243831434.1">
    <property type="nucleotide sequence ID" value="NZ_AP021888.1"/>
</dbReference>
<gene>
    <name evidence="7" type="ORF">THMIRHAT_19300</name>
</gene>
<keyword evidence="3" id="KW-0536">Nodulation</keyword>
<dbReference type="PROSITE" id="PS00211">
    <property type="entry name" value="ABC_TRANSPORTER_1"/>
    <property type="match status" value="1"/>
</dbReference>
<keyword evidence="5 7" id="KW-0067">ATP-binding</keyword>
<evidence type="ECO:0000256" key="2">
    <source>
        <dbReference type="ARBA" id="ARBA00022448"/>
    </source>
</evidence>
<dbReference type="PROSITE" id="PS50893">
    <property type="entry name" value="ABC_TRANSPORTER_2"/>
    <property type="match status" value="1"/>
</dbReference>
<sequence length="302" mass="33351">MTAIIEVKALRKAYPKLTAVDGVDFAIAEGICFGLLGPNGAGKSTTIEMIEGLKKASSGEILFRGQPMNSDFKKVAGIQFQSTALQDYLSVADNLTLFRSFYDRHTDLQELILDCDLSDFLQQDASKLSGGQRQRLLLALALVHDPEVIFLDEPTTGLDPQARRQFWSLIQKIKARNKTIILTTHYMEEAYLLCDEIAIMAKGKLIAQGTPDALLAQHFGDNILELPTEVLGDFTPPETHFKNSDKTEIFTRTMNQTLQSLMSAGIDLTHLKIRSRTLDDLFLELTAKDSTGLKSAKGAANV</sequence>
<evidence type="ECO:0000256" key="4">
    <source>
        <dbReference type="ARBA" id="ARBA00022741"/>
    </source>
</evidence>
<keyword evidence="8" id="KW-1185">Reference proteome</keyword>
<dbReference type="SMART" id="SM00382">
    <property type="entry name" value="AAA"/>
    <property type="match status" value="1"/>
</dbReference>
<evidence type="ECO:0000313" key="7">
    <source>
        <dbReference type="EMBL" id="BBP44184.1"/>
    </source>
</evidence>
<dbReference type="Pfam" id="PF00005">
    <property type="entry name" value="ABC_tran"/>
    <property type="match status" value="1"/>
</dbReference>
<evidence type="ECO:0000256" key="5">
    <source>
        <dbReference type="ARBA" id="ARBA00022840"/>
    </source>
</evidence>
<dbReference type="PANTHER" id="PTHR42711">
    <property type="entry name" value="ABC TRANSPORTER ATP-BINDING PROTEIN"/>
    <property type="match status" value="1"/>
</dbReference>
<dbReference type="AlphaFoldDB" id="A0A6F8PQ70"/>